<comment type="caution">
    <text evidence="2">The sequence shown here is derived from an EMBL/GenBank/DDBJ whole genome shotgun (WGS) entry which is preliminary data.</text>
</comment>
<gene>
    <name evidence="2" type="ORF">EG68_05645</name>
</gene>
<name>A0A8S9YR97_9TREM</name>
<organism evidence="2 3">
    <name type="scientific">Paragonimus skrjabini miyazakii</name>
    <dbReference type="NCBI Taxonomy" id="59628"/>
    <lineage>
        <taxon>Eukaryota</taxon>
        <taxon>Metazoa</taxon>
        <taxon>Spiralia</taxon>
        <taxon>Lophotrochozoa</taxon>
        <taxon>Platyhelminthes</taxon>
        <taxon>Trematoda</taxon>
        <taxon>Digenea</taxon>
        <taxon>Plagiorchiida</taxon>
        <taxon>Troglotremata</taxon>
        <taxon>Troglotrematidae</taxon>
        <taxon>Paragonimus</taxon>
    </lineage>
</organism>
<keyword evidence="3" id="KW-1185">Reference proteome</keyword>
<evidence type="ECO:0000313" key="2">
    <source>
        <dbReference type="EMBL" id="KAF7257144.1"/>
    </source>
</evidence>
<protein>
    <submittedName>
        <fullName evidence="2">Uncharacterized protein</fullName>
    </submittedName>
</protein>
<accession>A0A8S9YR97</accession>
<feature type="signal peptide" evidence="1">
    <location>
        <begin position="1"/>
        <end position="17"/>
    </location>
</feature>
<sequence length="141" mass="16264">MWILLLSSVLCILTASSQVVYKDNVVDAHSDDFANSLGYLHRRLNRKPVWTYGDVPRFASWATSTRNLDSDKRNNGIQDSLQHNHPTLSQRNKELVQPVTLTGQSNVEDNLVIDRRSPVYHWLSRLDPQALEIHREFLERG</sequence>
<dbReference type="AlphaFoldDB" id="A0A8S9YR97"/>
<feature type="chain" id="PRO_5035775224" evidence="1">
    <location>
        <begin position="18"/>
        <end position="141"/>
    </location>
</feature>
<keyword evidence="1" id="KW-0732">Signal</keyword>
<dbReference type="OrthoDB" id="6242943at2759"/>
<proteinExistence type="predicted"/>
<evidence type="ECO:0000313" key="3">
    <source>
        <dbReference type="Proteomes" id="UP000822476"/>
    </source>
</evidence>
<dbReference type="Proteomes" id="UP000822476">
    <property type="component" value="Unassembled WGS sequence"/>
</dbReference>
<dbReference type="EMBL" id="JTDE01002600">
    <property type="protein sequence ID" value="KAF7257144.1"/>
    <property type="molecule type" value="Genomic_DNA"/>
</dbReference>
<evidence type="ECO:0000256" key="1">
    <source>
        <dbReference type="SAM" id="SignalP"/>
    </source>
</evidence>
<reference evidence="2" key="1">
    <citation type="submission" date="2019-07" db="EMBL/GenBank/DDBJ databases">
        <title>Annotation for the trematode Paragonimus miyazaki's.</title>
        <authorList>
            <person name="Choi Y.-J."/>
        </authorList>
    </citation>
    <scope>NUCLEOTIDE SEQUENCE</scope>
    <source>
        <strain evidence="2">Japan</strain>
    </source>
</reference>